<name>A0A974HGY0_XENLA</name>
<organism evidence="1 2">
    <name type="scientific">Xenopus laevis</name>
    <name type="common">African clawed frog</name>
    <dbReference type="NCBI Taxonomy" id="8355"/>
    <lineage>
        <taxon>Eukaryota</taxon>
        <taxon>Metazoa</taxon>
        <taxon>Chordata</taxon>
        <taxon>Craniata</taxon>
        <taxon>Vertebrata</taxon>
        <taxon>Euteleostomi</taxon>
        <taxon>Amphibia</taxon>
        <taxon>Batrachia</taxon>
        <taxon>Anura</taxon>
        <taxon>Pipoidea</taxon>
        <taxon>Pipidae</taxon>
        <taxon>Xenopodinae</taxon>
        <taxon>Xenopus</taxon>
        <taxon>Xenopus</taxon>
    </lineage>
</organism>
<evidence type="ECO:0000313" key="2">
    <source>
        <dbReference type="Proteomes" id="UP000694892"/>
    </source>
</evidence>
<dbReference type="AlphaFoldDB" id="A0A974HGY0"/>
<evidence type="ECO:0000313" key="1">
    <source>
        <dbReference type="EMBL" id="OCT77131.1"/>
    </source>
</evidence>
<sequence length="67" mass="7613">MDGCGPNLRKHSLNILLLSSFNIMQKYCYVCFYSYKINVISKGLLMGRGAQDKHLPCHLLKLPALEN</sequence>
<reference evidence="2" key="1">
    <citation type="journal article" date="2016" name="Nature">
        <title>Genome evolution in the allotetraploid frog Xenopus laevis.</title>
        <authorList>
            <person name="Session A.M."/>
            <person name="Uno Y."/>
            <person name="Kwon T."/>
            <person name="Chapman J.A."/>
            <person name="Toyoda A."/>
            <person name="Takahashi S."/>
            <person name="Fukui A."/>
            <person name="Hikosaka A."/>
            <person name="Suzuki A."/>
            <person name="Kondo M."/>
            <person name="van Heeringen S.J."/>
            <person name="Quigley I."/>
            <person name="Heinz S."/>
            <person name="Ogino H."/>
            <person name="Ochi H."/>
            <person name="Hellsten U."/>
            <person name="Lyons J.B."/>
            <person name="Simakov O."/>
            <person name="Putnam N."/>
            <person name="Stites J."/>
            <person name="Kuroki Y."/>
            <person name="Tanaka T."/>
            <person name="Michiue T."/>
            <person name="Watanabe M."/>
            <person name="Bogdanovic O."/>
            <person name="Lister R."/>
            <person name="Georgiou G."/>
            <person name="Paranjpe S.S."/>
            <person name="van Kruijsbergen I."/>
            <person name="Shu S."/>
            <person name="Carlson J."/>
            <person name="Kinoshita T."/>
            <person name="Ohta Y."/>
            <person name="Mawaribuchi S."/>
            <person name="Jenkins J."/>
            <person name="Grimwood J."/>
            <person name="Schmutz J."/>
            <person name="Mitros T."/>
            <person name="Mozaffari S.V."/>
            <person name="Suzuki Y."/>
            <person name="Haramoto Y."/>
            <person name="Yamamoto T.S."/>
            <person name="Takagi C."/>
            <person name="Heald R."/>
            <person name="Miller K."/>
            <person name="Haudenschild C."/>
            <person name="Kitzman J."/>
            <person name="Nakayama T."/>
            <person name="Izutsu Y."/>
            <person name="Robert J."/>
            <person name="Fortriede J."/>
            <person name="Burns K."/>
            <person name="Lotay V."/>
            <person name="Karimi K."/>
            <person name="Yasuoka Y."/>
            <person name="Dichmann D.S."/>
            <person name="Flajnik M.F."/>
            <person name="Houston D.W."/>
            <person name="Shendure J."/>
            <person name="DuPasquier L."/>
            <person name="Vize P.D."/>
            <person name="Zorn A.M."/>
            <person name="Ito M."/>
            <person name="Marcotte E.M."/>
            <person name="Wallingford J.B."/>
            <person name="Ito Y."/>
            <person name="Asashima M."/>
            <person name="Ueno N."/>
            <person name="Matsuda Y."/>
            <person name="Veenstra G.J."/>
            <person name="Fujiyama A."/>
            <person name="Harland R.M."/>
            <person name="Taira M."/>
            <person name="Rokhsar D.S."/>
        </authorList>
    </citation>
    <scope>NUCLEOTIDE SEQUENCE [LARGE SCALE GENOMIC DNA]</scope>
    <source>
        <strain evidence="2">J</strain>
    </source>
</reference>
<proteinExistence type="predicted"/>
<accession>A0A974HGY0</accession>
<dbReference type="Proteomes" id="UP000694892">
    <property type="component" value="Chromosome 6L"/>
</dbReference>
<gene>
    <name evidence="1" type="ORF">XELAEV_18032327mg</name>
</gene>
<dbReference type="EMBL" id="CM004476">
    <property type="protein sequence ID" value="OCT77131.1"/>
    <property type="molecule type" value="Genomic_DNA"/>
</dbReference>
<protein>
    <submittedName>
        <fullName evidence="1">Uncharacterized protein</fullName>
    </submittedName>
</protein>